<name>A0A2T0X9B7_9RHOB</name>
<sequence length="165" mass="16931">MRALALILLATSAGAEGLDGLRLTMWIELRGEGGAILASADPRAAVVGDGPEFGFDAADDDGGYRAVPAVVDVAGDRLTIGYGPDRAIEGGDRLGTFNGYVLTFAGAGCTTFEGGALVAEETSIPMPPERVRIEADRIEIDVDGIPRGPGDRITVALSLGDCLLG</sequence>
<gene>
    <name evidence="1" type="ORF">BCF33_1134</name>
</gene>
<dbReference type="EMBL" id="PVTT01000001">
    <property type="protein sequence ID" value="PRY95513.1"/>
    <property type="molecule type" value="Genomic_DNA"/>
</dbReference>
<keyword evidence="2" id="KW-1185">Reference proteome</keyword>
<comment type="caution">
    <text evidence="1">The sequence shown here is derived from an EMBL/GenBank/DDBJ whole genome shotgun (WGS) entry which is preliminary data.</text>
</comment>
<dbReference type="Proteomes" id="UP000238801">
    <property type="component" value="Unassembled WGS sequence"/>
</dbReference>
<accession>A0A2T0X9B7</accession>
<evidence type="ECO:0000313" key="2">
    <source>
        <dbReference type="Proteomes" id="UP000238801"/>
    </source>
</evidence>
<dbReference type="AlphaFoldDB" id="A0A2T0X9B7"/>
<evidence type="ECO:0000313" key="1">
    <source>
        <dbReference type="EMBL" id="PRY95513.1"/>
    </source>
</evidence>
<reference evidence="1 2" key="1">
    <citation type="submission" date="2018-03" db="EMBL/GenBank/DDBJ databases">
        <title>Genomic Encyclopedia of Archaeal and Bacterial Type Strains, Phase II (KMG-II): from individual species to whole genera.</title>
        <authorList>
            <person name="Goeker M."/>
        </authorList>
    </citation>
    <scope>NUCLEOTIDE SEQUENCE [LARGE SCALE GENOMIC DNA]</scope>
    <source>
        <strain evidence="1 2">DSM 29318</strain>
    </source>
</reference>
<dbReference type="OrthoDB" id="7843818at2"/>
<proteinExistence type="predicted"/>
<protein>
    <submittedName>
        <fullName evidence="1">Uncharacterized protein</fullName>
    </submittedName>
</protein>
<dbReference type="RefSeq" id="WP_106159882.1">
    <property type="nucleotide sequence ID" value="NZ_PVTT01000001.1"/>
</dbReference>
<organism evidence="1 2">
    <name type="scientific">Hasllibacter halocynthiae</name>
    <dbReference type="NCBI Taxonomy" id="595589"/>
    <lineage>
        <taxon>Bacteria</taxon>
        <taxon>Pseudomonadati</taxon>
        <taxon>Pseudomonadota</taxon>
        <taxon>Alphaproteobacteria</taxon>
        <taxon>Rhodobacterales</taxon>
        <taxon>Roseobacteraceae</taxon>
        <taxon>Hasllibacter</taxon>
    </lineage>
</organism>